<accession>A0ABQ7E2U1</accession>
<comment type="caution">
    <text evidence="1">The sequence shown here is derived from an EMBL/GenBank/DDBJ whole genome shotgun (WGS) entry which is preliminary data.</text>
</comment>
<name>A0ABQ7E2U1_BRACR</name>
<organism evidence="1 2">
    <name type="scientific">Brassica cretica</name>
    <name type="common">Mustard</name>
    <dbReference type="NCBI Taxonomy" id="69181"/>
    <lineage>
        <taxon>Eukaryota</taxon>
        <taxon>Viridiplantae</taxon>
        <taxon>Streptophyta</taxon>
        <taxon>Embryophyta</taxon>
        <taxon>Tracheophyta</taxon>
        <taxon>Spermatophyta</taxon>
        <taxon>Magnoliopsida</taxon>
        <taxon>eudicotyledons</taxon>
        <taxon>Gunneridae</taxon>
        <taxon>Pentapetalae</taxon>
        <taxon>rosids</taxon>
        <taxon>malvids</taxon>
        <taxon>Brassicales</taxon>
        <taxon>Brassicaceae</taxon>
        <taxon>Brassiceae</taxon>
        <taxon>Brassica</taxon>
    </lineage>
</organism>
<protein>
    <submittedName>
        <fullName evidence="1">Uncharacterized protein</fullName>
    </submittedName>
</protein>
<proteinExistence type="predicted"/>
<evidence type="ECO:0000313" key="1">
    <source>
        <dbReference type="EMBL" id="KAF3591528.1"/>
    </source>
</evidence>
<dbReference type="Proteomes" id="UP000266723">
    <property type="component" value="Unassembled WGS sequence"/>
</dbReference>
<gene>
    <name evidence="1" type="ORF">DY000_02020290</name>
</gene>
<sequence>MKALKRRLKVKGGALTKMKKKSMIMEHSKVGYLRYPISSDLDAVNGLECRGGIVYPEVTVATNICYVVMKSSICVKPVRHRNNLQAVNQCESVWRLNSTHDPSAGPVSRLSQWC</sequence>
<keyword evidence="2" id="KW-1185">Reference proteome</keyword>
<evidence type="ECO:0000313" key="2">
    <source>
        <dbReference type="Proteomes" id="UP000266723"/>
    </source>
</evidence>
<reference evidence="1 2" key="1">
    <citation type="journal article" date="2020" name="BMC Genomics">
        <title>Intraspecific diversification of the crop wild relative Brassica cretica Lam. using demographic model selection.</title>
        <authorList>
            <person name="Kioukis A."/>
            <person name="Michalopoulou V.A."/>
            <person name="Briers L."/>
            <person name="Pirintsos S."/>
            <person name="Studholme D.J."/>
            <person name="Pavlidis P."/>
            <person name="Sarris P.F."/>
        </authorList>
    </citation>
    <scope>NUCLEOTIDE SEQUENCE [LARGE SCALE GENOMIC DNA]</scope>
    <source>
        <strain evidence="2">cv. PFS-1207/04</strain>
    </source>
</reference>
<dbReference type="EMBL" id="QGKV02000299">
    <property type="protein sequence ID" value="KAF3591528.1"/>
    <property type="molecule type" value="Genomic_DNA"/>
</dbReference>